<keyword evidence="2" id="KW-0539">Nucleus</keyword>
<keyword evidence="5" id="KW-1185">Reference proteome</keyword>
<accession>A0A8S1C7D3</accession>
<evidence type="ECO:0000256" key="1">
    <source>
        <dbReference type="ARBA" id="ARBA00004123"/>
    </source>
</evidence>
<evidence type="ECO:0000313" key="5">
    <source>
        <dbReference type="Proteomes" id="UP000494165"/>
    </source>
</evidence>
<comment type="caution">
    <text evidence="4">The sequence shown here is derived from an EMBL/GenBank/DDBJ whole genome shotgun (WGS) entry which is preliminary data.</text>
</comment>
<sequence length="223" mass="25470">MIAEEEVIKRRLLIDGDGTGDDRRINLLLRSFLKWCNSPGTAEEDNTALNRMLLQLSQSELASEKFLLGSQTSNAELNSYEELNDIIKTRVESAKKEIEEAKESFKAAKEVRKNRVQYNVLAKVIKEQPDRKETLKNLDEIKAELADLEGKRREIEEKLDMRRKRLHLLNVAIHDFIEDANEIKQQIDSNEAASADMAADSIDLLIEPFDLEDVDDNAMSVDP</sequence>
<keyword evidence="3" id="KW-0175">Coiled coil</keyword>
<comment type="subcellular location">
    <subcellularLocation>
        <location evidence="1">Nucleus</location>
    </subcellularLocation>
</comment>
<dbReference type="InterPro" id="IPR008501">
    <property type="entry name" value="THOC7/Mft1"/>
</dbReference>
<dbReference type="OrthoDB" id="205166at2759"/>
<reference evidence="4 5" key="1">
    <citation type="submission" date="2020-04" db="EMBL/GenBank/DDBJ databases">
        <authorList>
            <person name="Alioto T."/>
            <person name="Alioto T."/>
            <person name="Gomez Garrido J."/>
        </authorList>
    </citation>
    <scope>NUCLEOTIDE SEQUENCE [LARGE SCALE GENOMIC DNA]</scope>
</reference>
<evidence type="ECO:0008006" key="6">
    <source>
        <dbReference type="Google" id="ProtNLM"/>
    </source>
</evidence>
<dbReference type="GO" id="GO:0006397">
    <property type="term" value="P:mRNA processing"/>
    <property type="evidence" value="ECO:0007669"/>
    <property type="project" value="InterPro"/>
</dbReference>
<evidence type="ECO:0000313" key="4">
    <source>
        <dbReference type="EMBL" id="CAB3368092.1"/>
    </source>
</evidence>
<name>A0A8S1C7D3_9INSE</name>
<protein>
    <recommendedName>
        <fullName evidence="6">THO complex subunit 7 homolog</fullName>
    </recommendedName>
</protein>
<evidence type="ECO:0000256" key="2">
    <source>
        <dbReference type="ARBA" id="ARBA00023242"/>
    </source>
</evidence>
<dbReference type="Pfam" id="PF05615">
    <property type="entry name" value="THOC7"/>
    <property type="match status" value="1"/>
</dbReference>
<proteinExistence type="predicted"/>
<dbReference type="Proteomes" id="UP000494165">
    <property type="component" value="Unassembled WGS sequence"/>
</dbReference>
<dbReference type="EMBL" id="CADEPI010000036">
    <property type="protein sequence ID" value="CAB3368092.1"/>
    <property type="molecule type" value="Genomic_DNA"/>
</dbReference>
<organism evidence="4 5">
    <name type="scientific">Cloeon dipterum</name>
    <dbReference type="NCBI Taxonomy" id="197152"/>
    <lineage>
        <taxon>Eukaryota</taxon>
        <taxon>Metazoa</taxon>
        <taxon>Ecdysozoa</taxon>
        <taxon>Arthropoda</taxon>
        <taxon>Hexapoda</taxon>
        <taxon>Insecta</taxon>
        <taxon>Pterygota</taxon>
        <taxon>Palaeoptera</taxon>
        <taxon>Ephemeroptera</taxon>
        <taxon>Pisciforma</taxon>
        <taxon>Baetidae</taxon>
        <taxon>Cloeon</taxon>
    </lineage>
</organism>
<gene>
    <name evidence="4" type="ORF">CLODIP_2_CD08129</name>
</gene>
<evidence type="ECO:0000256" key="3">
    <source>
        <dbReference type="SAM" id="Coils"/>
    </source>
</evidence>
<feature type="coiled-coil region" evidence="3">
    <location>
        <begin position="77"/>
        <end position="165"/>
    </location>
</feature>
<dbReference type="AlphaFoldDB" id="A0A8S1C7D3"/>
<dbReference type="GO" id="GO:0000445">
    <property type="term" value="C:THO complex part of transcription export complex"/>
    <property type="evidence" value="ECO:0007669"/>
    <property type="project" value="InterPro"/>
</dbReference>